<dbReference type="Pfam" id="PF05593">
    <property type="entry name" value="RHS_repeat"/>
    <property type="match status" value="1"/>
</dbReference>
<dbReference type="Proteomes" id="UP000461288">
    <property type="component" value="Unassembled WGS sequence"/>
</dbReference>
<dbReference type="NCBIfam" id="TIGR01643">
    <property type="entry name" value="YD_repeat_2x"/>
    <property type="match status" value="2"/>
</dbReference>
<reference evidence="2 3" key="1">
    <citation type="submission" date="2019-12" db="EMBL/GenBank/DDBJ databases">
        <title>Draft genome sequence of Pseudomonas otitidis recovered from a chicken carcass.</title>
        <authorList>
            <person name="Vieira T.R."/>
            <person name="Oliviera E.F.C."/>
            <person name="Silva N.M.V."/>
            <person name="Sambrano G.E."/>
            <person name="Cibulski S.P."/>
            <person name="Cardoso M.R.I."/>
        </authorList>
    </citation>
    <scope>NUCLEOTIDE SEQUENCE [LARGE SCALE GENOMIC DNA]</scope>
    <source>
        <strain evidence="2 3">25_K</strain>
    </source>
</reference>
<accession>A0A7X3H3X6</accession>
<gene>
    <name evidence="2" type="ORF">GO594_02190</name>
</gene>
<dbReference type="InterPro" id="IPR045351">
    <property type="entry name" value="DUF6531"/>
</dbReference>
<evidence type="ECO:0000313" key="2">
    <source>
        <dbReference type="EMBL" id="MWK54777.1"/>
    </source>
</evidence>
<comment type="caution">
    <text evidence="2">The sequence shown here is derived from an EMBL/GenBank/DDBJ whole genome shotgun (WGS) entry which is preliminary data.</text>
</comment>
<sequence length="398" mass="45072">MRSESDGPKGLRYYCVINTADSINKGPSDGVCPSPYGGNPINFSVGNKYQEEIDYIGQGEKFSRHYNSLDGYWRHNYSARLDFDLPRNAIYLTKETGKLVYFSLKAQVASTTTEIGTLVKQGDGWIYTSPKNDKLNFNADGVLTGGLDATGRVYALKYEDERIVVTDNRGANFWFTQDQDGQPKSFGSEGIRITYEYGKEGQLLSATYSRGQSDSKRLYHYEDSRNKRLLTGITDERGVRFASWGYDDKGRAIYSEHGDGQERVDITYNSNWLTTVTNELGRTVKYSFFEFQGLKRISRIEGVISPNCPASNSSYSYNSRGQLIGSVDNKGNRTEYRYNDRGLEVSRTEAYGTPQARTVTITWHPTLFLPATVTEPDRITRYTYDDQGRQLAQQTSTR</sequence>
<dbReference type="AlphaFoldDB" id="A0A7X3H3X6"/>
<feature type="domain" description="DUF6531" evidence="1">
    <location>
        <begin position="38"/>
        <end position="102"/>
    </location>
</feature>
<dbReference type="InterPro" id="IPR006530">
    <property type="entry name" value="YD"/>
</dbReference>
<evidence type="ECO:0000259" key="1">
    <source>
        <dbReference type="Pfam" id="PF20148"/>
    </source>
</evidence>
<organism evidence="2 3">
    <name type="scientific">Metapseudomonas otitidis</name>
    <dbReference type="NCBI Taxonomy" id="319939"/>
    <lineage>
        <taxon>Bacteria</taxon>
        <taxon>Pseudomonadati</taxon>
        <taxon>Pseudomonadota</taxon>
        <taxon>Gammaproteobacteria</taxon>
        <taxon>Pseudomonadales</taxon>
        <taxon>Pseudomonadaceae</taxon>
        <taxon>Metapseudomonas</taxon>
    </lineage>
</organism>
<evidence type="ECO:0000313" key="3">
    <source>
        <dbReference type="Proteomes" id="UP000461288"/>
    </source>
</evidence>
<name>A0A7X3H3X6_9GAMM</name>
<dbReference type="EMBL" id="WTFN01000003">
    <property type="protein sequence ID" value="MWK54777.1"/>
    <property type="molecule type" value="Genomic_DNA"/>
</dbReference>
<dbReference type="Pfam" id="PF20148">
    <property type="entry name" value="DUF6531"/>
    <property type="match status" value="1"/>
</dbReference>
<protein>
    <submittedName>
        <fullName evidence="2">RHS repeat protein</fullName>
    </submittedName>
</protein>
<dbReference type="InterPro" id="IPR031325">
    <property type="entry name" value="RHS_repeat"/>
</dbReference>
<dbReference type="Gene3D" id="2.180.10.10">
    <property type="entry name" value="RHS repeat-associated core"/>
    <property type="match status" value="2"/>
</dbReference>
<proteinExistence type="predicted"/>